<dbReference type="RefSeq" id="WP_132169632.1">
    <property type="nucleotide sequence ID" value="NZ_SMKX01000057.1"/>
</dbReference>
<accession>A0A4V2YPH0</accession>
<keyword evidence="2" id="KW-1185">Reference proteome</keyword>
<name>A0A4V2YPH0_9ACTN</name>
<protein>
    <recommendedName>
        <fullName evidence="3">HEAT repeat domain-containing protein</fullName>
    </recommendedName>
</protein>
<dbReference type="Proteomes" id="UP000295124">
    <property type="component" value="Unassembled WGS sequence"/>
</dbReference>
<dbReference type="EMBL" id="SMKX01000057">
    <property type="protein sequence ID" value="TDD58167.1"/>
    <property type="molecule type" value="Genomic_DNA"/>
</dbReference>
<dbReference type="AlphaFoldDB" id="A0A4V2YPH0"/>
<sequence length="192" mass="21069">MNPSALPVQQLVARAKDGSLSTADVDEVVQRLKSEAPGESTYRLLYVVGRTGATRHESLVASFLDCQEDPMLARLALQTLCTFWGKSDQYLSDLRRFVAGVDWDTDGDVQQVALSAAGEYLRHNRDRTLFQSVFNACTKALGGEVDQRVALAALARALGTPQAELSTSYLKRSRPQLLIQAASWLDSHSPDE</sequence>
<dbReference type="OrthoDB" id="3700034at2"/>
<proteinExistence type="predicted"/>
<evidence type="ECO:0000313" key="1">
    <source>
        <dbReference type="EMBL" id="TDD58167.1"/>
    </source>
</evidence>
<evidence type="ECO:0008006" key="3">
    <source>
        <dbReference type="Google" id="ProtNLM"/>
    </source>
</evidence>
<evidence type="ECO:0000313" key="2">
    <source>
        <dbReference type="Proteomes" id="UP000295124"/>
    </source>
</evidence>
<comment type="caution">
    <text evidence="1">The sequence shown here is derived from an EMBL/GenBank/DDBJ whole genome shotgun (WGS) entry which is preliminary data.</text>
</comment>
<reference evidence="1 2" key="1">
    <citation type="submission" date="2019-03" db="EMBL/GenBank/DDBJ databases">
        <title>Draft genome sequences of novel Actinobacteria.</title>
        <authorList>
            <person name="Sahin N."/>
            <person name="Ay H."/>
            <person name="Saygin H."/>
        </authorList>
    </citation>
    <scope>NUCLEOTIDE SEQUENCE [LARGE SCALE GENOMIC DNA]</scope>
    <source>
        <strain evidence="1 2">JCM 13523</strain>
    </source>
</reference>
<gene>
    <name evidence="1" type="ORF">E1263_20265</name>
</gene>
<organism evidence="1 2">
    <name type="scientific">Kribbella antibiotica</name>
    <dbReference type="NCBI Taxonomy" id="190195"/>
    <lineage>
        <taxon>Bacteria</taxon>
        <taxon>Bacillati</taxon>
        <taxon>Actinomycetota</taxon>
        <taxon>Actinomycetes</taxon>
        <taxon>Propionibacteriales</taxon>
        <taxon>Kribbellaceae</taxon>
        <taxon>Kribbella</taxon>
    </lineage>
</organism>